<dbReference type="EMBL" id="VSSQ01062125">
    <property type="protein sequence ID" value="MPN15371.1"/>
    <property type="molecule type" value="Genomic_DNA"/>
</dbReference>
<feature type="compositionally biased region" description="Basic and acidic residues" evidence="1">
    <location>
        <begin position="44"/>
        <end position="62"/>
    </location>
</feature>
<sequence>MLEIVGHNQRADRRANAPAAMQKAHVARLVVQRDVVVQRRVNRARAESQRNGEQQQKDEVLRVGKPKQRRRRHQHADRRHSARSEPANGAHGEQAGHHRARRNEDGNQPRVGDGHAQLRIRNRPGCAEQRVRQAEADERQINENQ</sequence>
<comment type="caution">
    <text evidence="2">The sequence shown here is derived from an EMBL/GenBank/DDBJ whole genome shotgun (WGS) entry which is preliminary data.</text>
</comment>
<accession>A0A645FLU1</accession>
<proteinExistence type="predicted"/>
<organism evidence="2">
    <name type="scientific">bioreactor metagenome</name>
    <dbReference type="NCBI Taxonomy" id="1076179"/>
    <lineage>
        <taxon>unclassified sequences</taxon>
        <taxon>metagenomes</taxon>
        <taxon>ecological metagenomes</taxon>
    </lineage>
</organism>
<evidence type="ECO:0000256" key="1">
    <source>
        <dbReference type="SAM" id="MobiDB-lite"/>
    </source>
</evidence>
<protein>
    <submittedName>
        <fullName evidence="2">Uncharacterized protein</fullName>
    </submittedName>
</protein>
<gene>
    <name evidence="2" type="ORF">SDC9_162702</name>
</gene>
<feature type="compositionally biased region" description="Basic and acidic residues" evidence="1">
    <location>
        <begin position="129"/>
        <end position="145"/>
    </location>
</feature>
<feature type="region of interest" description="Disordered" evidence="1">
    <location>
        <begin position="42"/>
        <end position="145"/>
    </location>
</feature>
<name>A0A645FLU1_9ZZZZ</name>
<dbReference type="AlphaFoldDB" id="A0A645FLU1"/>
<feature type="compositionally biased region" description="Basic residues" evidence="1">
    <location>
        <begin position="64"/>
        <end position="81"/>
    </location>
</feature>
<reference evidence="2" key="1">
    <citation type="submission" date="2019-08" db="EMBL/GenBank/DDBJ databases">
        <authorList>
            <person name="Kucharzyk K."/>
            <person name="Murdoch R.W."/>
            <person name="Higgins S."/>
            <person name="Loffler F."/>
        </authorList>
    </citation>
    <scope>NUCLEOTIDE SEQUENCE</scope>
</reference>
<evidence type="ECO:0000313" key="2">
    <source>
        <dbReference type="EMBL" id="MPN15371.1"/>
    </source>
</evidence>